<evidence type="ECO:0000256" key="7">
    <source>
        <dbReference type="ARBA" id="ARBA00022763"/>
    </source>
</evidence>
<comment type="cofactor">
    <cofactor evidence="1">
        <name>Mg(2+)</name>
        <dbReference type="ChEBI" id="CHEBI:18420"/>
    </cofactor>
</comment>
<name>A0A4S4KF73_9APHY</name>
<accession>A0A4S4KF73</accession>
<dbReference type="Pfam" id="PF00752">
    <property type="entry name" value="XPG_N"/>
    <property type="match status" value="1"/>
</dbReference>
<dbReference type="FunFam" id="1.10.150.20:FF:000057">
    <property type="entry name" value="RAD2p Single-stranded DNA endonuclease"/>
    <property type="match status" value="1"/>
</dbReference>
<keyword evidence="17" id="KW-1185">Reference proteome</keyword>
<dbReference type="InterPro" id="IPR003903">
    <property type="entry name" value="UIM_dom"/>
</dbReference>
<dbReference type="GO" id="GO:0006289">
    <property type="term" value="P:nucleotide-excision repair"/>
    <property type="evidence" value="ECO:0007669"/>
    <property type="project" value="InterPro"/>
</dbReference>
<dbReference type="InterPro" id="IPR001044">
    <property type="entry name" value="XPG/Rad2_eukaryotes"/>
</dbReference>
<feature type="coiled-coil region" evidence="12">
    <location>
        <begin position="628"/>
        <end position="659"/>
    </location>
</feature>
<dbReference type="PANTHER" id="PTHR16171">
    <property type="entry name" value="DNA REPAIR PROTEIN COMPLEMENTING XP-G CELLS-RELATED"/>
    <property type="match status" value="1"/>
</dbReference>
<feature type="region of interest" description="Disordered" evidence="13">
    <location>
        <begin position="107"/>
        <end position="141"/>
    </location>
</feature>
<dbReference type="AlphaFoldDB" id="A0A4S4KF73"/>
<dbReference type="GO" id="GO:0003697">
    <property type="term" value="F:single-stranded DNA binding"/>
    <property type="evidence" value="ECO:0007669"/>
    <property type="project" value="InterPro"/>
</dbReference>
<feature type="region of interest" description="Disordered" evidence="13">
    <location>
        <begin position="569"/>
        <end position="609"/>
    </location>
</feature>
<comment type="caution">
    <text evidence="16">The sequence shown here is derived from an EMBL/GenBank/DDBJ whole genome shotgun (WGS) entry which is preliminary data.</text>
</comment>
<dbReference type="PRINTS" id="PR00853">
    <property type="entry name" value="XPGRADSUPER"/>
</dbReference>
<evidence type="ECO:0000259" key="14">
    <source>
        <dbReference type="SMART" id="SM00484"/>
    </source>
</evidence>
<dbReference type="GO" id="GO:0016788">
    <property type="term" value="F:hydrolase activity, acting on ester bonds"/>
    <property type="evidence" value="ECO:0007669"/>
    <property type="project" value="InterPro"/>
</dbReference>
<evidence type="ECO:0000256" key="6">
    <source>
        <dbReference type="ARBA" id="ARBA00022759"/>
    </source>
</evidence>
<evidence type="ECO:0000256" key="1">
    <source>
        <dbReference type="ARBA" id="ARBA00001946"/>
    </source>
</evidence>
<protein>
    <recommendedName>
        <fullName evidence="18">PIN domain-like protein</fullName>
    </recommendedName>
</protein>
<dbReference type="SMART" id="SM00485">
    <property type="entry name" value="XPGN"/>
    <property type="match status" value="1"/>
</dbReference>
<reference evidence="16 17" key="1">
    <citation type="submission" date="2019-02" db="EMBL/GenBank/DDBJ databases">
        <title>Genome sequencing of the rare red list fungi Phlebia centrifuga.</title>
        <authorList>
            <person name="Buettner E."/>
            <person name="Kellner H."/>
        </authorList>
    </citation>
    <scope>NUCLEOTIDE SEQUENCE [LARGE SCALE GENOMIC DNA]</scope>
    <source>
        <strain evidence="16 17">DSM 108282</strain>
    </source>
</reference>
<dbReference type="GO" id="GO:0046872">
    <property type="term" value="F:metal ion binding"/>
    <property type="evidence" value="ECO:0007669"/>
    <property type="project" value="UniProtKB-KW"/>
</dbReference>
<dbReference type="GO" id="GO:0005634">
    <property type="term" value="C:nucleus"/>
    <property type="evidence" value="ECO:0007669"/>
    <property type="project" value="UniProtKB-SubCell"/>
</dbReference>
<dbReference type="SUPFAM" id="SSF47807">
    <property type="entry name" value="5' to 3' exonuclease, C-terminal subdomain"/>
    <property type="match status" value="1"/>
</dbReference>
<dbReference type="InterPro" id="IPR029060">
    <property type="entry name" value="PIN-like_dom_sf"/>
</dbReference>
<dbReference type="InterPro" id="IPR006085">
    <property type="entry name" value="XPG_DNA_repair_N"/>
</dbReference>
<dbReference type="EMBL" id="SGPJ01000208">
    <property type="protein sequence ID" value="THG96811.1"/>
    <property type="molecule type" value="Genomic_DNA"/>
</dbReference>
<evidence type="ECO:0000256" key="13">
    <source>
        <dbReference type="SAM" id="MobiDB-lite"/>
    </source>
</evidence>
<dbReference type="InterPro" id="IPR019974">
    <property type="entry name" value="XPG_CS"/>
</dbReference>
<comment type="similarity">
    <text evidence="3">Belongs to the XPG/RAD2 endonuclease family. XPG subfamily.</text>
</comment>
<dbReference type="Gene3D" id="3.40.50.1010">
    <property type="entry name" value="5'-nuclease"/>
    <property type="match status" value="2"/>
</dbReference>
<keyword evidence="4" id="KW-0540">Nuclease</keyword>
<proteinExistence type="inferred from homology"/>
<evidence type="ECO:0000256" key="4">
    <source>
        <dbReference type="ARBA" id="ARBA00022722"/>
    </source>
</evidence>
<dbReference type="InterPro" id="IPR036279">
    <property type="entry name" value="5-3_exonuclease_C_sf"/>
</dbReference>
<evidence type="ECO:0000313" key="17">
    <source>
        <dbReference type="Proteomes" id="UP000309038"/>
    </source>
</evidence>
<dbReference type="InterPro" id="IPR006084">
    <property type="entry name" value="XPG/Rad2"/>
</dbReference>
<keyword evidence="12" id="KW-0175">Coiled coil</keyword>
<evidence type="ECO:0000256" key="5">
    <source>
        <dbReference type="ARBA" id="ARBA00022723"/>
    </source>
</evidence>
<keyword evidence="6" id="KW-0255">Endonuclease</keyword>
<feature type="region of interest" description="Disordered" evidence="13">
    <location>
        <begin position="298"/>
        <end position="329"/>
    </location>
</feature>
<dbReference type="CDD" id="cd09904">
    <property type="entry name" value="H3TH_XPG"/>
    <property type="match status" value="1"/>
</dbReference>
<dbReference type="Gene3D" id="1.10.150.20">
    <property type="entry name" value="5' to 3' exonuclease, C-terminal subdomain"/>
    <property type="match status" value="1"/>
</dbReference>
<dbReference type="InterPro" id="IPR006086">
    <property type="entry name" value="XPG-I_dom"/>
</dbReference>
<dbReference type="PANTHER" id="PTHR16171:SF7">
    <property type="entry name" value="DNA REPAIR PROTEIN RAD2"/>
    <property type="match status" value="1"/>
</dbReference>
<dbReference type="PROSITE" id="PS00841">
    <property type="entry name" value="XPG_1"/>
    <property type="match status" value="1"/>
</dbReference>
<dbReference type="CDD" id="cd09868">
    <property type="entry name" value="PIN_XPG_RAD2"/>
    <property type="match status" value="1"/>
</dbReference>
<evidence type="ECO:0000256" key="8">
    <source>
        <dbReference type="ARBA" id="ARBA00022801"/>
    </source>
</evidence>
<feature type="region of interest" description="Disordered" evidence="13">
    <location>
        <begin position="346"/>
        <end position="382"/>
    </location>
</feature>
<dbReference type="Proteomes" id="UP000309038">
    <property type="component" value="Unassembled WGS sequence"/>
</dbReference>
<evidence type="ECO:0008006" key="18">
    <source>
        <dbReference type="Google" id="ProtNLM"/>
    </source>
</evidence>
<dbReference type="SMART" id="SM00484">
    <property type="entry name" value="XPGI"/>
    <property type="match status" value="1"/>
</dbReference>
<dbReference type="PROSITE" id="PS00842">
    <property type="entry name" value="XPG_2"/>
    <property type="match status" value="1"/>
</dbReference>
<dbReference type="InterPro" id="IPR008918">
    <property type="entry name" value="HhH2"/>
</dbReference>
<dbReference type="Pfam" id="PF00867">
    <property type="entry name" value="XPG_I"/>
    <property type="match status" value="1"/>
</dbReference>
<evidence type="ECO:0000256" key="9">
    <source>
        <dbReference type="ARBA" id="ARBA00022842"/>
    </source>
</evidence>
<keyword evidence="11" id="KW-0539">Nucleus</keyword>
<comment type="subcellular location">
    <subcellularLocation>
        <location evidence="2">Nucleus</location>
    </subcellularLocation>
</comment>
<dbReference type="GO" id="GO:0004520">
    <property type="term" value="F:DNA endonuclease activity"/>
    <property type="evidence" value="ECO:0007669"/>
    <property type="project" value="TreeGrafter"/>
</dbReference>
<keyword evidence="5" id="KW-0479">Metal-binding</keyword>
<feature type="compositionally biased region" description="Acidic residues" evidence="13">
    <location>
        <begin position="311"/>
        <end position="329"/>
    </location>
</feature>
<evidence type="ECO:0000256" key="10">
    <source>
        <dbReference type="ARBA" id="ARBA00023204"/>
    </source>
</evidence>
<dbReference type="PROSITE" id="PS50330">
    <property type="entry name" value="UIM"/>
    <property type="match status" value="1"/>
</dbReference>
<evidence type="ECO:0000256" key="2">
    <source>
        <dbReference type="ARBA" id="ARBA00004123"/>
    </source>
</evidence>
<evidence type="ECO:0000313" key="16">
    <source>
        <dbReference type="EMBL" id="THG96811.1"/>
    </source>
</evidence>
<feature type="domain" description="XPG-I" evidence="14">
    <location>
        <begin position="669"/>
        <end position="738"/>
    </location>
</feature>
<evidence type="ECO:0000256" key="12">
    <source>
        <dbReference type="SAM" id="Coils"/>
    </source>
</evidence>
<keyword evidence="10" id="KW-0234">DNA repair</keyword>
<organism evidence="16 17">
    <name type="scientific">Hermanssonia centrifuga</name>
    <dbReference type="NCBI Taxonomy" id="98765"/>
    <lineage>
        <taxon>Eukaryota</taxon>
        <taxon>Fungi</taxon>
        <taxon>Dikarya</taxon>
        <taxon>Basidiomycota</taxon>
        <taxon>Agaricomycotina</taxon>
        <taxon>Agaricomycetes</taxon>
        <taxon>Polyporales</taxon>
        <taxon>Meruliaceae</taxon>
        <taxon>Hermanssonia</taxon>
    </lineage>
</organism>
<keyword evidence="8" id="KW-0378">Hydrolase</keyword>
<feature type="domain" description="XPG N-terminal" evidence="15">
    <location>
        <begin position="1"/>
        <end position="57"/>
    </location>
</feature>
<sequence>MRDKEGRGLVNAHVLGFLRRISKLLFYGIKPVFVFDGGAPTLKRSTIIERKNKKSGAVASHAKVAERLLAAHMRREALNQAQTQSSQVAIDKPAIIDENTVYLEDLIQPNPRTPVKITQKDQNESPPSSKKKSRWHDHDPYKLPEVNLDERIANATRSSVPDPRLATEDELRAFIEDMRPEDFDVNSPAFRELPTEVQYEIIGDLRLKSRQTSYKRLQNMLKNAKTPLDFSKEQIKNLKQRNSLTQQLFVTTDSIGKAHVEIPIRIASERNREYILIKNEGEGGGWILGIRDEGTRSKPIEIDQDPKPEVVDEDSEDDMEEVEIETTDTVDPDLREYRRNQALSALANRYSPKKLAPLTTKQPNRTKHSNPLFAPEDSDTEQLSTSLVTEGIDPDLSIAIQESIADKEENDLRRAIAESRAEFSASASRLASNVGASSSRSQLHHSVPSVQVSVEVSTSLETLEPGPLPADDSDVDMEEVVPMIEPLIQSVSSTGDDSELSHPANVESSELSLTEIYPTEVRPTTPATSWTAAMLEQSDTRIHDTRTHVEVPATPPSSQPVLPLLQIEDDSSESEPENPWTRPQVPTHGAEEQVSPPEENWDAAQEMDPQVEEGEFVRFMSQVRGKNLDDVRREIDDEIKALNQQKKVAMRDSDDITQQMISQIMMMLRLFGIPYITAPMEAEAQCAELLTLGLVDGIITDDSDVFLFGGMRVLRNMFNQSKTVECFLLPDLERELSLDREKLVRLAYLLGSDYTEGLPGVGPVVAMELLTEFSGSDGLHQFREWWRKVQSGRDTEEDNRSKFRKRFKKRFKDLFLAEDWPNPAVRDAYYHPTVDSSEEPFKWGLPDLDALRDFFNSELGWDQAKVDDLLLPIIRKMGKRNQVG</sequence>
<keyword evidence="7" id="KW-0227">DNA damage</keyword>
<evidence type="ECO:0000256" key="3">
    <source>
        <dbReference type="ARBA" id="ARBA00005283"/>
    </source>
</evidence>
<evidence type="ECO:0000259" key="15">
    <source>
        <dbReference type="SMART" id="SM00485"/>
    </source>
</evidence>
<feature type="compositionally biased region" description="Basic and acidic residues" evidence="13">
    <location>
        <begin position="298"/>
        <end position="310"/>
    </location>
</feature>
<evidence type="ECO:0000256" key="11">
    <source>
        <dbReference type="ARBA" id="ARBA00023242"/>
    </source>
</evidence>
<dbReference type="PRINTS" id="PR00066">
    <property type="entry name" value="XRODRMPGMNTG"/>
</dbReference>
<dbReference type="SMART" id="SM00279">
    <property type="entry name" value="HhH2"/>
    <property type="match status" value="1"/>
</dbReference>
<gene>
    <name evidence="16" type="ORF">EW026_g5089</name>
</gene>
<keyword evidence="9" id="KW-0460">Magnesium</keyword>
<dbReference type="SUPFAM" id="SSF88723">
    <property type="entry name" value="PIN domain-like"/>
    <property type="match status" value="1"/>
</dbReference>